<dbReference type="Proteomes" id="UP000263273">
    <property type="component" value="Unassembled WGS sequence"/>
</dbReference>
<gene>
    <name evidence="2" type="ORF">DDZ44_07345</name>
</gene>
<dbReference type="STRING" id="378794.GCA_001570625_02100"/>
<reference evidence="2 3" key="1">
    <citation type="journal article" date="2018" name="Nat. Biotechnol.">
        <title>A standardized bacterial taxonomy based on genome phylogeny substantially revises the tree of life.</title>
        <authorList>
            <person name="Parks D.H."/>
            <person name="Chuvochina M."/>
            <person name="Waite D.W."/>
            <person name="Rinke C."/>
            <person name="Skarshewski A."/>
            <person name="Chaumeil P.A."/>
            <person name="Hugenholtz P."/>
        </authorList>
    </citation>
    <scope>NUCLEOTIDE SEQUENCE [LARGE SCALE GENOMIC DNA]</scope>
    <source>
        <strain evidence="2">UBA10948</strain>
    </source>
</reference>
<dbReference type="AlphaFoldDB" id="A0A354YWL6"/>
<dbReference type="RefSeq" id="WP_061214545.1">
    <property type="nucleotide sequence ID" value="NZ_DCDX01000056.1"/>
</dbReference>
<evidence type="ECO:0000313" key="3">
    <source>
        <dbReference type="Proteomes" id="UP000263273"/>
    </source>
</evidence>
<dbReference type="InterPro" id="IPR052912">
    <property type="entry name" value="UPF0111_domain"/>
</dbReference>
<dbReference type="PANTHER" id="PTHR37298:SF1">
    <property type="entry name" value="UPF0111 PROTEIN YKAA"/>
    <property type="match status" value="1"/>
</dbReference>
<organism evidence="2 3">
    <name type="scientific">Syntrophomonas wolfei</name>
    <dbReference type="NCBI Taxonomy" id="863"/>
    <lineage>
        <taxon>Bacteria</taxon>
        <taxon>Bacillati</taxon>
        <taxon>Bacillota</taxon>
        <taxon>Clostridia</taxon>
        <taxon>Eubacteriales</taxon>
        <taxon>Syntrophomonadaceae</taxon>
        <taxon>Syntrophomonas</taxon>
    </lineage>
</organism>
<dbReference type="Pfam" id="PF01865">
    <property type="entry name" value="PhoU_div"/>
    <property type="match status" value="1"/>
</dbReference>
<sequence>MVFKLKPREDKFFVFFNKLAEAVCDAADILLEFSKTAQDARGKLELLTQMEERGDQTLSLLMKQINSSFIAPFDREDILMLARELNNILDHIQGSMEKFVLYKANTPKEPEYIMKLIAVLNTATWEIKSAVNKLPELKTRHDEIVISCEKIRSYEHEGDYLYRAGIALLFEKTENVVEIIKWKEIYEHLETTLDYCENVSNIIKGITVKYV</sequence>
<evidence type="ECO:0000313" key="2">
    <source>
        <dbReference type="EMBL" id="HBK53733.1"/>
    </source>
</evidence>
<dbReference type="PANTHER" id="PTHR37298">
    <property type="entry name" value="UPF0111 PROTEIN YKAA"/>
    <property type="match status" value="1"/>
</dbReference>
<dbReference type="InterPro" id="IPR018445">
    <property type="entry name" value="Put_Phosphate_transp_reg"/>
</dbReference>
<evidence type="ECO:0000256" key="1">
    <source>
        <dbReference type="ARBA" id="ARBA00008591"/>
    </source>
</evidence>
<protein>
    <submittedName>
        <fullName evidence="2">DUF47 domain-containing protein</fullName>
    </submittedName>
</protein>
<comment type="similarity">
    <text evidence="1">Belongs to the UPF0111 family.</text>
</comment>
<name>A0A354YWL6_9FIRM</name>
<accession>A0A354YWL6</accession>
<dbReference type="InterPro" id="IPR038078">
    <property type="entry name" value="PhoU-like_sf"/>
</dbReference>
<comment type="caution">
    <text evidence="2">The sequence shown here is derived from an EMBL/GenBank/DDBJ whole genome shotgun (WGS) entry which is preliminary data.</text>
</comment>
<dbReference type="EMBL" id="DNZF01000162">
    <property type="protein sequence ID" value="HBK53733.1"/>
    <property type="molecule type" value="Genomic_DNA"/>
</dbReference>
<dbReference type="Gene3D" id="1.20.58.220">
    <property type="entry name" value="Phosphate transport system protein phou homolog 2, domain 2"/>
    <property type="match status" value="1"/>
</dbReference>
<proteinExistence type="inferred from homology"/>